<dbReference type="PANTHER" id="PTHR47979">
    <property type="entry name" value="DRAB11-RELATED"/>
    <property type="match status" value="1"/>
</dbReference>
<dbReference type="PROSITE" id="PS51419">
    <property type="entry name" value="RAB"/>
    <property type="match status" value="1"/>
</dbReference>
<organism evidence="2 3">
    <name type="scientific">Tritrichomonas foetus</name>
    <dbReference type="NCBI Taxonomy" id="1144522"/>
    <lineage>
        <taxon>Eukaryota</taxon>
        <taxon>Metamonada</taxon>
        <taxon>Parabasalia</taxon>
        <taxon>Tritrichomonadida</taxon>
        <taxon>Tritrichomonadidae</taxon>
        <taxon>Tritrichomonas</taxon>
    </lineage>
</organism>
<dbReference type="SMART" id="SM00175">
    <property type="entry name" value="RAB"/>
    <property type="match status" value="1"/>
</dbReference>
<dbReference type="RefSeq" id="XP_068346107.1">
    <property type="nucleotide sequence ID" value="XM_068496467.1"/>
</dbReference>
<dbReference type="AlphaFoldDB" id="A0A1J4J0N8"/>
<dbReference type="GO" id="GO:0005525">
    <property type="term" value="F:GTP binding"/>
    <property type="evidence" value="ECO:0007669"/>
    <property type="project" value="InterPro"/>
</dbReference>
<dbReference type="PRINTS" id="PR00449">
    <property type="entry name" value="RASTRNSFRMNG"/>
</dbReference>
<protein>
    <submittedName>
        <fullName evidence="2">Ras-related protein Rab-31</fullName>
    </submittedName>
</protein>
<dbReference type="InterPro" id="IPR001806">
    <property type="entry name" value="Small_GTPase"/>
</dbReference>
<dbReference type="Proteomes" id="UP000179807">
    <property type="component" value="Unassembled WGS sequence"/>
</dbReference>
<reference evidence="2" key="1">
    <citation type="submission" date="2016-10" db="EMBL/GenBank/DDBJ databases">
        <authorList>
            <person name="Benchimol M."/>
            <person name="Almeida L.G."/>
            <person name="Vasconcelos A.T."/>
            <person name="Perreira-Neves A."/>
            <person name="Rosa I.A."/>
            <person name="Tasca T."/>
            <person name="Bogo M.R."/>
            <person name="de Souza W."/>
        </authorList>
    </citation>
    <scope>NUCLEOTIDE SEQUENCE [LARGE SCALE GENOMIC DNA]</scope>
    <source>
        <strain evidence="2">K</strain>
    </source>
</reference>
<proteinExistence type="inferred from homology"/>
<gene>
    <name evidence="2" type="primary">RAB31</name>
    <name evidence="2" type="ORF">TRFO_12158</name>
</gene>
<sequence length="195" mass="22032">MKNSQNRITSKKIILVGDSGVGKTSLINTYKNLPHPLSNTIACQIFDATIRYLDVEIPLSIWDTAGEEKFQAIQPFYFRSVECAILVYDQTKLSTFENMKKIHKSLVDDYGIDKFVVADNKCDQDEEVPFNEAKQWCKENSIRIIRTSAATGLNVPNLFLAVGEIVAVTDHAVENCVRLEVERVHNPRSDLFCCS</sequence>
<dbReference type="OrthoDB" id="10020193at2759"/>
<dbReference type="GO" id="GO:0003924">
    <property type="term" value="F:GTPase activity"/>
    <property type="evidence" value="ECO:0007669"/>
    <property type="project" value="InterPro"/>
</dbReference>
<evidence type="ECO:0000256" key="1">
    <source>
        <dbReference type="ARBA" id="ARBA00006270"/>
    </source>
</evidence>
<comment type="caution">
    <text evidence="2">The sequence shown here is derived from an EMBL/GenBank/DDBJ whole genome shotgun (WGS) entry which is preliminary data.</text>
</comment>
<dbReference type="InterPro" id="IPR027417">
    <property type="entry name" value="P-loop_NTPase"/>
</dbReference>
<dbReference type="SMART" id="SM00173">
    <property type="entry name" value="RAS"/>
    <property type="match status" value="1"/>
</dbReference>
<dbReference type="CDD" id="cd00154">
    <property type="entry name" value="Rab"/>
    <property type="match status" value="1"/>
</dbReference>
<dbReference type="Gene3D" id="3.40.50.300">
    <property type="entry name" value="P-loop containing nucleotide triphosphate hydrolases"/>
    <property type="match status" value="1"/>
</dbReference>
<dbReference type="SMART" id="SM00174">
    <property type="entry name" value="RHO"/>
    <property type="match status" value="1"/>
</dbReference>
<evidence type="ECO:0000313" key="2">
    <source>
        <dbReference type="EMBL" id="OHS92970.1"/>
    </source>
</evidence>
<name>A0A1J4J0N8_9EUKA</name>
<dbReference type="VEuPathDB" id="TrichDB:TRFO_12158"/>
<evidence type="ECO:0000313" key="3">
    <source>
        <dbReference type="Proteomes" id="UP000179807"/>
    </source>
</evidence>
<comment type="similarity">
    <text evidence="1">Belongs to the small GTPase superfamily. Rab family.</text>
</comment>
<accession>A0A1J4J0N8</accession>
<dbReference type="SUPFAM" id="SSF52540">
    <property type="entry name" value="P-loop containing nucleoside triphosphate hydrolases"/>
    <property type="match status" value="1"/>
</dbReference>
<dbReference type="InterPro" id="IPR050209">
    <property type="entry name" value="Rab_GTPases_membrane_traffic"/>
</dbReference>
<dbReference type="GeneID" id="94831171"/>
<dbReference type="EMBL" id="MLAK01001448">
    <property type="protein sequence ID" value="OHS92970.1"/>
    <property type="molecule type" value="Genomic_DNA"/>
</dbReference>
<keyword evidence="3" id="KW-1185">Reference proteome</keyword>
<dbReference type="NCBIfam" id="TIGR00231">
    <property type="entry name" value="small_GTP"/>
    <property type="match status" value="1"/>
</dbReference>
<dbReference type="Pfam" id="PF00071">
    <property type="entry name" value="Ras"/>
    <property type="match status" value="1"/>
</dbReference>
<dbReference type="InterPro" id="IPR005225">
    <property type="entry name" value="Small_GTP-bd"/>
</dbReference>